<accession>A0ABQ5R0B6</accession>
<dbReference type="InterPro" id="IPR013517">
    <property type="entry name" value="FG-GAP"/>
</dbReference>
<sequence>MLAVSALVLVLMPAPAQAAFDWRGDDYNWDGFSDLLTIYEDDSGLAGCMTFWAANGTGNFYYRRPVTCGFSPNLTDRTAAAGDLNNDGVGDIVAISYGDTCLYVKWGINDGIFTNIKRIGCGWDPYTQLLGPGDINSDGNEDLMAVHINGCLYKWLGNGAGGFAPVQAIGCGWESYYADNLATPGDLNRDGHPDLVTIDTRNNCMMRWYGDGRGSFGDGVLIGCGWERFLYNMVGLQDANGDGNGDLIARDSAGYVHAWYGMGNGGFWASVQLSGILLDDRKLIG</sequence>
<keyword evidence="1 2" id="KW-0732">Signal</keyword>
<organism evidence="3 4">
    <name type="scientific">Phytohabitans aurantiacus</name>
    <dbReference type="NCBI Taxonomy" id="3016789"/>
    <lineage>
        <taxon>Bacteria</taxon>
        <taxon>Bacillati</taxon>
        <taxon>Actinomycetota</taxon>
        <taxon>Actinomycetes</taxon>
        <taxon>Micromonosporales</taxon>
        <taxon>Micromonosporaceae</taxon>
    </lineage>
</organism>
<dbReference type="PANTHER" id="PTHR44103">
    <property type="entry name" value="PROPROTEIN CONVERTASE P"/>
    <property type="match status" value="1"/>
</dbReference>
<evidence type="ECO:0000256" key="1">
    <source>
        <dbReference type="ARBA" id="ARBA00022729"/>
    </source>
</evidence>
<dbReference type="InterPro" id="IPR028994">
    <property type="entry name" value="Integrin_alpha_N"/>
</dbReference>
<evidence type="ECO:0000313" key="4">
    <source>
        <dbReference type="Proteomes" id="UP001144280"/>
    </source>
</evidence>
<comment type="caution">
    <text evidence="3">The sequence shown here is derived from an EMBL/GenBank/DDBJ whole genome shotgun (WGS) entry which is preliminary data.</text>
</comment>
<name>A0ABQ5R0B6_9ACTN</name>
<dbReference type="SUPFAM" id="SSF69318">
    <property type="entry name" value="Integrin alpha N-terminal domain"/>
    <property type="match status" value="1"/>
</dbReference>
<dbReference type="EMBL" id="BSDI01000031">
    <property type="protein sequence ID" value="GLI00244.1"/>
    <property type="molecule type" value="Genomic_DNA"/>
</dbReference>
<reference evidence="3" key="1">
    <citation type="submission" date="2022-12" db="EMBL/GenBank/DDBJ databases">
        <title>New Phytohabitans aurantiacus sp. RD004123 nov., an actinomycete isolated from soil.</title>
        <authorList>
            <person name="Triningsih D.W."/>
            <person name="Harunari E."/>
            <person name="Igarashi Y."/>
        </authorList>
    </citation>
    <scope>NUCLEOTIDE SEQUENCE</scope>
    <source>
        <strain evidence="3">RD004123</strain>
    </source>
</reference>
<protein>
    <recommendedName>
        <fullName evidence="5">VCBS repeat-containing protein</fullName>
    </recommendedName>
</protein>
<evidence type="ECO:0000313" key="3">
    <source>
        <dbReference type="EMBL" id="GLI00244.1"/>
    </source>
</evidence>
<proteinExistence type="predicted"/>
<evidence type="ECO:0000256" key="2">
    <source>
        <dbReference type="SAM" id="SignalP"/>
    </source>
</evidence>
<feature type="signal peptide" evidence="2">
    <location>
        <begin position="1"/>
        <end position="18"/>
    </location>
</feature>
<gene>
    <name evidence="3" type="ORF">Pa4123_55200</name>
</gene>
<dbReference type="PANTHER" id="PTHR44103:SF1">
    <property type="entry name" value="PROPROTEIN CONVERTASE P"/>
    <property type="match status" value="1"/>
</dbReference>
<evidence type="ECO:0008006" key="5">
    <source>
        <dbReference type="Google" id="ProtNLM"/>
    </source>
</evidence>
<dbReference type="Proteomes" id="UP001144280">
    <property type="component" value="Unassembled WGS sequence"/>
</dbReference>
<dbReference type="Pfam" id="PF13517">
    <property type="entry name" value="FG-GAP_3"/>
    <property type="match status" value="2"/>
</dbReference>
<dbReference type="Gene3D" id="2.130.10.130">
    <property type="entry name" value="Integrin alpha, N-terminal"/>
    <property type="match status" value="1"/>
</dbReference>
<keyword evidence="4" id="KW-1185">Reference proteome</keyword>
<feature type="chain" id="PRO_5046220677" description="VCBS repeat-containing protein" evidence="2">
    <location>
        <begin position="19"/>
        <end position="285"/>
    </location>
</feature>